<dbReference type="GO" id="GO:0003824">
    <property type="term" value="F:catalytic activity"/>
    <property type="evidence" value="ECO:0007669"/>
    <property type="project" value="InterPro"/>
</dbReference>
<name>C5CDS0_KOSOT</name>
<dbReference type="STRING" id="521045.Kole_1389"/>
<dbReference type="GO" id="GO:0051539">
    <property type="term" value="F:4 iron, 4 sulfur cluster binding"/>
    <property type="evidence" value="ECO:0007669"/>
    <property type="project" value="UniProtKB-KW"/>
</dbReference>
<dbReference type="InterPro" id="IPR003265">
    <property type="entry name" value="HhH-GPD_domain"/>
</dbReference>
<dbReference type="GO" id="GO:0006284">
    <property type="term" value="P:base-excision repair"/>
    <property type="evidence" value="ECO:0007669"/>
    <property type="project" value="InterPro"/>
</dbReference>
<dbReference type="AlphaFoldDB" id="C5CDS0"/>
<protein>
    <submittedName>
        <fullName evidence="6">HhH-GPD family protein</fullName>
    </submittedName>
</protein>
<dbReference type="Proteomes" id="UP000002382">
    <property type="component" value="Chromosome"/>
</dbReference>
<dbReference type="EMBL" id="CP001634">
    <property type="protein sequence ID" value="ACR80082.1"/>
    <property type="molecule type" value="Genomic_DNA"/>
</dbReference>
<dbReference type="GO" id="GO:0046872">
    <property type="term" value="F:metal ion binding"/>
    <property type="evidence" value="ECO:0007669"/>
    <property type="project" value="UniProtKB-KW"/>
</dbReference>
<evidence type="ECO:0000313" key="6">
    <source>
        <dbReference type="EMBL" id="ACR80082.1"/>
    </source>
</evidence>
<dbReference type="PIRSF" id="PIRSF001435">
    <property type="entry name" value="Nth"/>
    <property type="match status" value="1"/>
</dbReference>
<dbReference type="RefSeq" id="WP_015868729.1">
    <property type="nucleotide sequence ID" value="NC_012785.1"/>
</dbReference>
<keyword evidence="4" id="KW-0411">Iron-sulfur</keyword>
<dbReference type="Pfam" id="PF00730">
    <property type="entry name" value="HhH-GPD"/>
    <property type="match status" value="1"/>
</dbReference>
<dbReference type="OrthoDB" id="9802365at2"/>
<organism evidence="6 7">
    <name type="scientific">Kosmotoga olearia (strain ATCC BAA-1733 / DSM 21960 / TBF 19.5.1)</name>
    <dbReference type="NCBI Taxonomy" id="521045"/>
    <lineage>
        <taxon>Bacteria</taxon>
        <taxon>Thermotogati</taxon>
        <taxon>Thermotogota</taxon>
        <taxon>Thermotogae</taxon>
        <taxon>Kosmotogales</taxon>
        <taxon>Kosmotogaceae</taxon>
        <taxon>Kosmotoga</taxon>
    </lineage>
</organism>
<dbReference type="PANTHER" id="PTHR10359">
    <property type="entry name" value="A/G-SPECIFIC ADENINE GLYCOSYLASE/ENDONUCLEASE III"/>
    <property type="match status" value="1"/>
</dbReference>
<keyword evidence="3" id="KW-0408">Iron</keyword>
<dbReference type="SUPFAM" id="SSF48150">
    <property type="entry name" value="DNA-glycosylase"/>
    <property type="match status" value="1"/>
</dbReference>
<evidence type="ECO:0000256" key="3">
    <source>
        <dbReference type="ARBA" id="ARBA00023004"/>
    </source>
</evidence>
<keyword evidence="7" id="KW-1185">Reference proteome</keyword>
<dbReference type="SMART" id="SM00478">
    <property type="entry name" value="ENDO3c"/>
    <property type="match status" value="1"/>
</dbReference>
<dbReference type="HOGENOM" id="CLU_012862_6_0_0"/>
<feature type="domain" description="HhH-GPD" evidence="5">
    <location>
        <begin position="36"/>
        <end position="188"/>
    </location>
</feature>
<proteinExistence type="predicted"/>
<reference evidence="6 7" key="1">
    <citation type="submission" date="2009-06" db="EMBL/GenBank/DDBJ databases">
        <title>Complete sequence of Thermotogales bacterium TBF 19.5.1.</title>
        <authorList>
            <consortium name="US DOE Joint Genome Institute"/>
            <person name="Lucas S."/>
            <person name="Copeland A."/>
            <person name="Lapidus A."/>
            <person name="Glavina del Rio T."/>
            <person name="Tice H."/>
            <person name="Bruce D."/>
            <person name="Goodwin L."/>
            <person name="Pitluck S."/>
            <person name="Chertkov O."/>
            <person name="Brettin T."/>
            <person name="Detter J.C."/>
            <person name="Han C."/>
            <person name="Schmutz J."/>
            <person name="Larimer F."/>
            <person name="Land M."/>
            <person name="Hauser L."/>
            <person name="Kyrpides N."/>
            <person name="Ovchinnikova G."/>
            <person name="Noll K."/>
        </authorList>
    </citation>
    <scope>NUCLEOTIDE SEQUENCE [LARGE SCALE GENOMIC DNA]</scope>
    <source>
        <strain evidence="7">ATCC BAA-1733 / DSM 21960 / TBF 19.5.1</strain>
    </source>
</reference>
<evidence type="ECO:0000313" key="7">
    <source>
        <dbReference type="Proteomes" id="UP000002382"/>
    </source>
</evidence>
<keyword evidence="1" id="KW-0004">4Fe-4S</keyword>
<accession>C5CDS0</accession>
<evidence type="ECO:0000259" key="5">
    <source>
        <dbReference type="SMART" id="SM00478"/>
    </source>
</evidence>
<dbReference type="InterPro" id="IPR023170">
    <property type="entry name" value="HhH_base_excis_C"/>
</dbReference>
<evidence type="ECO:0000256" key="4">
    <source>
        <dbReference type="ARBA" id="ARBA00023014"/>
    </source>
</evidence>
<reference evidence="6 7" key="2">
    <citation type="journal article" date="2011" name="J. Bacteriol.">
        <title>Genome Sequence of Kosmotoga olearia Strain TBF 19.5.1, a Thermophilic Bacterium with a Wide Growth Temperature Range, Isolated from the Troll B Oil Platform in the North Sea.</title>
        <authorList>
            <person name="Swithers K.S."/>
            <person name="Dipippo J.L."/>
            <person name="Bruce D.C."/>
            <person name="Detter C."/>
            <person name="Tapia R."/>
            <person name="Han S."/>
            <person name="Goodwin L.A."/>
            <person name="Han J."/>
            <person name="Woyke T."/>
            <person name="Pitluck S."/>
            <person name="Pennacchio L."/>
            <person name="Nolan M."/>
            <person name="Mikhailova N."/>
            <person name="Land M.L."/>
            <person name="Nesbo C.L."/>
            <person name="Gogarten J.P."/>
            <person name="Noll K.M."/>
        </authorList>
    </citation>
    <scope>NUCLEOTIDE SEQUENCE [LARGE SCALE GENOMIC DNA]</scope>
    <source>
        <strain evidence="7">ATCC BAA-1733 / DSM 21960 / TBF 19.5.1</strain>
    </source>
</reference>
<dbReference type="CDD" id="cd00056">
    <property type="entry name" value="ENDO3c"/>
    <property type="match status" value="1"/>
</dbReference>
<dbReference type="KEGG" id="kol:Kole_1389"/>
<dbReference type="InterPro" id="IPR011257">
    <property type="entry name" value="DNA_glycosylase"/>
</dbReference>
<dbReference type="Gene3D" id="1.10.340.30">
    <property type="entry name" value="Hypothetical protein, domain 2"/>
    <property type="match status" value="1"/>
</dbReference>
<evidence type="ECO:0000256" key="2">
    <source>
        <dbReference type="ARBA" id="ARBA00022723"/>
    </source>
</evidence>
<sequence>MGNRLEEIYCLLYDVYGPQGWWPADTQFEVIVGAVLTQNVAWKNVERAIENLKNADALEPEKLIGLEKEKLALLIKPTGFYNAKSETLLRVTKAYLSERWEDLSTKELRKRLLKIKGIGKETADSIILYAFDRAIFVVDKYTVRFVTRLGITTHETYDEVQRIFHEQLKPDVELYKEYHALIVEHAKKYCKKQPDCAGCFIGDCKFRKESQI</sequence>
<gene>
    <name evidence="6" type="ordered locus">Kole_1389</name>
</gene>
<keyword evidence="2" id="KW-0479">Metal-binding</keyword>
<dbReference type="PANTHER" id="PTHR10359:SF19">
    <property type="entry name" value="DNA REPAIR GLYCOSYLASE MJ1434-RELATED"/>
    <property type="match status" value="1"/>
</dbReference>
<evidence type="ECO:0000256" key="1">
    <source>
        <dbReference type="ARBA" id="ARBA00022485"/>
    </source>
</evidence>
<dbReference type="eggNOG" id="COG2231">
    <property type="taxonomic scope" value="Bacteria"/>
</dbReference>
<dbReference type="Gene3D" id="1.10.1670.10">
    <property type="entry name" value="Helix-hairpin-Helix base-excision DNA repair enzymes (C-terminal)"/>
    <property type="match status" value="1"/>
</dbReference>